<gene>
    <name evidence="1" type="ordered locus">Bsph_1242</name>
</gene>
<dbReference type="Proteomes" id="UP000002164">
    <property type="component" value="Chromosome"/>
</dbReference>
<evidence type="ECO:0000313" key="1">
    <source>
        <dbReference type="EMBL" id="ACA38850.1"/>
    </source>
</evidence>
<dbReference type="ESTHER" id="lyssc-b1hnz8">
    <property type="family name" value="A85-IroE-IroD-Fes-Yiel"/>
</dbReference>
<reference evidence="1 2" key="1">
    <citation type="journal article" date="2008" name="J. Bacteriol.">
        <title>Complete genome sequence of the mosquitocidal bacterium Bacillus sphaericus C3-41 and comparison with those of closely related Bacillus species.</title>
        <authorList>
            <person name="Hu X."/>
            <person name="Fan W."/>
            <person name="Han B."/>
            <person name="Liu H."/>
            <person name="Zheng D."/>
            <person name="Li Q."/>
            <person name="Dong W."/>
            <person name="Yan J."/>
            <person name="Gao M."/>
            <person name="Berry C."/>
            <person name="Yuan Z."/>
        </authorList>
    </citation>
    <scope>NUCLEOTIDE SEQUENCE [LARGE SCALE GENOMIC DNA]</scope>
    <source>
        <strain evidence="1 2">C3-41</strain>
    </source>
</reference>
<dbReference type="Gene3D" id="3.40.50.1820">
    <property type="entry name" value="alpha/beta hydrolase"/>
    <property type="match status" value="1"/>
</dbReference>
<sequence length="249" mass="28654">MLQTQEGVSSLDKGTVQDLTFYSEALQEELQLYIYVPANYSPLYKYNILIASDGKDYFQLGGITKLADELIDDYEIENLIIAFVPYKDINDRRHKYIPSGEQHEAYLRFLAHELVPYLDNEFSTYQMGMSRGVIGDSMAATASLMAALKYPSIFGKVILQSPYVDEEVLKAVENFKDPAAISIYHIVGKGEDQVVTMDKSVKDFLTPNRQLHDLMIHKGFSIFYDEFDGNHTWKYWKPDLRRALIENFN</sequence>
<dbReference type="HOGENOM" id="CLU_039834_2_0_9"/>
<protein>
    <recommendedName>
        <fullName evidence="3">Esterase family protein</fullName>
    </recommendedName>
</protein>
<dbReference type="AlphaFoldDB" id="B1HNZ8"/>
<dbReference type="EMBL" id="CP000817">
    <property type="protein sequence ID" value="ACA38850.1"/>
    <property type="molecule type" value="Genomic_DNA"/>
</dbReference>
<organism evidence="1 2">
    <name type="scientific">Lysinibacillus sphaericus (strain C3-41)</name>
    <dbReference type="NCBI Taxonomy" id="444177"/>
    <lineage>
        <taxon>Bacteria</taxon>
        <taxon>Bacillati</taxon>
        <taxon>Bacillota</taxon>
        <taxon>Bacilli</taxon>
        <taxon>Bacillales</taxon>
        <taxon>Bacillaceae</taxon>
        <taxon>Lysinibacillus</taxon>
    </lineage>
</organism>
<dbReference type="InterPro" id="IPR000801">
    <property type="entry name" value="Esterase-like"/>
</dbReference>
<dbReference type="SUPFAM" id="SSF53474">
    <property type="entry name" value="alpha/beta-Hydrolases"/>
    <property type="match status" value="1"/>
</dbReference>
<evidence type="ECO:0000313" key="2">
    <source>
        <dbReference type="Proteomes" id="UP000002164"/>
    </source>
</evidence>
<dbReference type="PANTHER" id="PTHR48098:SF3">
    <property type="entry name" value="IRON(III) ENTEROBACTIN ESTERASE"/>
    <property type="match status" value="1"/>
</dbReference>
<evidence type="ECO:0008006" key="3">
    <source>
        <dbReference type="Google" id="ProtNLM"/>
    </source>
</evidence>
<dbReference type="MEROPS" id="S09.B07"/>
<dbReference type="KEGG" id="lsp:Bsph_1242"/>
<dbReference type="InterPro" id="IPR050583">
    <property type="entry name" value="Mycobacterial_A85_antigen"/>
</dbReference>
<accession>B1HNZ8</accession>
<dbReference type="PANTHER" id="PTHR48098">
    <property type="entry name" value="ENTEROCHELIN ESTERASE-RELATED"/>
    <property type="match status" value="1"/>
</dbReference>
<dbReference type="EnsemblBacteria" id="ACA38850">
    <property type="protein sequence ID" value="ACA38850"/>
    <property type="gene ID" value="Bsph_1242"/>
</dbReference>
<dbReference type="Pfam" id="PF00756">
    <property type="entry name" value="Esterase"/>
    <property type="match status" value="1"/>
</dbReference>
<proteinExistence type="predicted"/>
<dbReference type="InterPro" id="IPR029058">
    <property type="entry name" value="AB_hydrolase_fold"/>
</dbReference>
<name>B1HNZ8_LYSSC</name>